<name>A0A8C1SVF8_CYPCA</name>
<dbReference type="SUPFAM" id="SSF54495">
    <property type="entry name" value="UBC-like"/>
    <property type="match status" value="1"/>
</dbReference>
<sequence length="89" mass="10198">VSGIAQSRFAQEHKEWRKDHPFCFVAVPTKIPGGTMNHLKWECAIAGKKGTPWEGGLFNDPSLQSCTLYAVRIEWSTRKEFVHRPKKFP</sequence>
<dbReference type="Proteomes" id="UP000694700">
    <property type="component" value="Unplaced"/>
</dbReference>
<evidence type="ECO:0000313" key="2">
    <source>
        <dbReference type="Ensembl" id="ENSCCRP00015013534.1"/>
    </source>
</evidence>
<evidence type="ECO:0000313" key="3">
    <source>
        <dbReference type="Proteomes" id="UP000694700"/>
    </source>
</evidence>
<protein>
    <recommendedName>
        <fullName evidence="1">UBC core domain-containing protein</fullName>
    </recommendedName>
</protein>
<evidence type="ECO:0000259" key="1">
    <source>
        <dbReference type="Pfam" id="PF00179"/>
    </source>
</evidence>
<proteinExistence type="predicted"/>
<organism evidence="2 3">
    <name type="scientific">Cyprinus carpio</name>
    <name type="common">Common carp</name>
    <dbReference type="NCBI Taxonomy" id="7962"/>
    <lineage>
        <taxon>Eukaryota</taxon>
        <taxon>Metazoa</taxon>
        <taxon>Chordata</taxon>
        <taxon>Craniata</taxon>
        <taxon>Vertebrata</taxon>
        <taxon>Euteleostomi</taxon>
        <taxon>Actinopterygii</taxon>
        <taxon>Neopterygii</taxon>
        <taxon>Teleostei</taxon>
        <taxon>Ostariophysi</taxon>
        <taxon>Cypriniformes</taxon>
        <taxon>Cyprinidae</taxon>
        <taxon>Cyprininae</taxon>
        <taxon>Cyprinus</taxon>
    </lineage>
</organism>
<dbReference type="InterPro" id="IPR016135">
    <property type="entry name" value="UBQ-conjugating_enzyme/RWD"/>
</dbReference>
<dbReference type="Ensembl" id="ENSCCRT00015014017.1">
    <property type="protein sequence ID" value="ENSCCRP00015013534.1"/>
    <property type="gene ID" value="ENSCCRG00015006136.1"/>
</dbReference>
<dbReference type="InterPro" id="IPR000608">
    <property type="entry name" value="UBC"/>
</dbReference>
<dbReference type="AlphaFoldDB" id="A0A8C1SVF8"/>
<dbReference type="Gene3D" id="3.10.110.10">
    <property type="entry name" value="Ubiquitin Conjugating Enzyme"/>
    <property type="match status" value="1"/>
</dbReference>
<dbReference type="Pfam" id="PF00179">
    <property type="entry name" value="UQ_con"/>
    <property type="match status" value="1"/>
</dbReference>
<feature type="domain" description="UBC core" evidence="1">
    <location>
        <begin position="8"/>
        <end position="59"/>
    </location>
</feature>
<accession>A0A8C1SVF8</accession>
<reference evidence="2" key="1">
    <citation type="submission" date="2025-08" db="UniProtKB">
        <authorList>
            <consortium name="Ensembl"/>
        </authorList>
    </citation>
    <scope>IDENTIFICATION</scope>
</reference>